<dbReference type="HOGENOM" id="CLU_3063191_0_0_6"/>
<dbReference type="Proteomes" id="UP000007077">
    <property type="component" value="Chromosome"/>
</dbReference>
<evidence type="ECO:0000313" key="2">
    <source>
        <dbReference type="Proteomes" id="UP000007077"/>
    </source>
</evidence>
<gene>
    <name evidence="1" type="ordered locus">HP15_3933</name>
</gene>
<dbReference type="STRING" id="225937.HP15_3933"/>
<reference evidence="2" key="2">
    <citation type="submission" date="2010-02" db="EMBL/GenBank/DDBJ databases">
        <title>Complete genome sequence of Marinobacter adhaerens type strain (HP15).</title>
        <authorList>
            <person name="Gaerdes A.A.M."/>
            <person name="Kaeppel E."/>
            <person name="Shezad A."/>
            <person name="Seebah S."/>
            <person name="Teeling H."/>
            <person name="Yarza P."/>
            <person name="Gloeckner F.O."/>
            <person name="Ullrich M.S."/>
        </authorList>
    </citation>
    <scope>NUCLEOTIDE SEQUENCE [LARGE SCALE GENOMIC DNA]</scope>
    <source>
        <strain evidence="2">DSM 23420 / HP15</strain>
    </source>
</reference>
<dbReference type="PATRIC" id="fig|225937.3.peg.3960"/>
<reference evidence="1 2" key="1">
    <citation type="journal article" date="2010" name="Stand. Genomic Sci.">
        <title>Complete genome sequence of Marinobacter adhaerens type strain (HP15), a diatom-interacting marine microorganism.</title>
        <authorList>
            <person name="Gardes A."/>
            <person name="Kaeppel E."/>
            <person name="Shehzad A."/>
            <person name="Seebah S."/>
            <person name="Teeling H."/>
            <person name="Yarza P."/>
            <person name="Glockner F.O."/>
            <person name="Grossart H.P."/>
            <person name="Ullrich M.S."/>
        </authorList>
    </citation>
    <scope>NUCLEOTIDE SEQUENCE [LARGE SCALE GENOMIC DNA]</scope>
    <source>
        <strain evidence="2">DSM 23420 / HP15</strain>
    </source>
</reference>
<dbReference type="AlphaFoldDB" id="E4PJY7"/>
<protein>
    <submittedName>
        <fullName evidence="1">Uncharacterized protein</fullName>
    </submittedName>
</protein>
<organism evidence="1 2">
    <name type="scientific">Marinobacter adhaerens (strain DSM 23420 / HP15)</name>
    <dbReference type="NCBI Taxonomy" id="225937"/>
    <lineage>
        <taxon>Bacteria</taxon>
        <taxon>Pseudomonadati</taxon>
        <taxon>Pseudomonadota</taxon>
        <taxon>Gammaproteobacteria</taxon>
        <taxon>Pseudomonadales</taxon>
        <taxon>Marinobacteraceae</taxon>
        <taxon>Marinobacter</taxon>
    </lineage>
</organism>
<dbReference type="KEGG" id="mad:HP15_3933"/>
<accession>E4PJY7</accession>
<name>E4PJY7_MARAH</name>
<evidence type="ECO:0000313" key="1">
    <source>
        <dbReference type="EMBL" id="ADP99697.1"/>
    </source>
</evidence>
<sequence length="53" mass="5429">MTSDGGQEGGLSHGNRMRDFSLHPAGVLPGIRGYSGVVHCASFPVLPQAPPGI</sequence>
<proteinExistence type="predicted"/>
<dbReference type="EMBL" id="CP001978">
    <property type="protein sequence ID" value="ADP99697.1"/>
    <property type="molecule type" value="Genomic_DNA"/>
</dbReference>